<organism evidence="1 2">
    <name type="scientific">Bacteroides graminisolvens</name>
    <dbReference type="NCBI Taxonomy" id="477666"/>
    <lineage>
        <taxon>Bacteria</taxon>
        <taxon>Pseudomonadati</taxon>
        <taxon>Bacteroidota</taxon>
        <taxon>Bacteroidia</taxon>
        <taxon>Bacteroidales</taxon>
        <taxon>Bacteroidaceae</taxon>
        <taxon>Bacteroides</taxon>
    </lineage>
</organism>
<comment type="caution">
    <text evidence="1">The sequence shown here is derived from an EMBL/GenBank/DDBJ whole genome shotgun (WGS) entry which is preliminary data.</text>
</comment>
<dbReference type="AlphaFoldDB" id="A0A3D2SDM2"/>
<accession>A0A3D2SDM2</accession>
<dbReference type="EMBL" id="DPVG01000219">
    <property type="protein sequence ID" value="HCK24347.1"/>
    <property type="molecule type" value="Genomic_DNA"/>
</dbReference>
<evidence type="ECO:0000313" key="1">
    <source>
        <dbReference type="EMBL" id="HCK24347.1"/>
    </source>
</evidence>
<protein>
    <submittedName>
        <fullName evidence="1">Uncharacterized protein</fullName>
    </submittedName>
</protein>
<name>A0A3D2SDM2_9BACE</name>
<gene>
    <name evidence="1" type="ORF">DHW31_06095</name>
</gene>
<reference evidence="1 2" key="1">
    <citation type="journal article" date="2018" name="Nat. Biotechnol.">
        <title>A standardized bacterial taxonomy based on genome phylogeny substantially revises the tree of life.</title>
        <authorList>
            <person name="Parks D.H."/>
            <person name="Chuvochina M."/>
            <person name="Waite D.W."/>
            <person name="Rinke C."/>
            <person name="Skarshewski A."/>
            <person name="Chaumeil P.A."/>
            <person name="Hugenholtz P."/>
        </authorList>
    </citation>
    <scope>NUCLEOTIDE SEQUENCE [LARGE SCALE GENOMIC DNA]</scope>
    <source>
        <strain evidence="1">UBA9667</strain>
    </source>
</reference>
<dbReference type="Proteomes" id="UP000263098">
    <property type="component" value="Unassembled WGS sequence"/>
</dbReference>
<proteinExistence type="predicted"/>
<evidence type="ECO:0000313" key="2">
    <source>
        <dbReference type="Proteomes" id="UP000263098"/>
    </source>
</evidence>
<sequence length="147" mass="17556">MDDLKIEILCTVLDKIPYGSTFHLDGVMMESLILHSFPDFNSFSEFEYSNKNKLYDTDRLFILNINSISWLKEYIQSHNLLDIFMFYRIYDKDHKEILLRVYDTDSYEVSKSLNIEKKVIEEWNSKQGQGCYWGLSDYISYTKELIV</sequence>